<feature type="compositionally biased region" description="Low complexity" evidence="2">
    <location>
        <begin position="253"/>
        <end position="267"/>
    </location>
</feature>
<organism evidence="4 5">
    <name type="scientific">[Candida] anglica</name>
    <dbReference type="NCBI Taxonomy" id="148631"/>
    <lineage>
        <taxon>Eukaryota</taxon>
        <taxon>Fungi</taxon>
        <taxon>Dikarya</taxon>
        <taxon>Ascomycota</taxon>
        <taxon>Saccharomycotina</taxon>
        <taxon>Pichiomycetes</taxon>
        <taxon>Debaryomycetaceae</taxon>
        <taxon>Kurtzmaniella</taxon>
    </lineage>
</organism>
<dbReference type="Gene3D" id="2.60.40.10">
    <property type="entry name" value="Immunoglobulins"/>
    <property type="match status" value="1"/>
</dbReference>
<dbReference type="InterPro" id="IPR032640">
    <property type="entry name" value="AMPK1_CBM"/>
</dbReference>
<feature type="domain" description="AMP-activated protein kinase glycogen-binding" evidence="3">
    <location>
        <begin position="5"/>
        <end position="84"/>
    </location>
</feature>
<accession>A0ABP0EGA0</accession>
<feature type="compositionally biased region" description="Low complexity" evidence="2">
    <location>
        <begin position="166"/>
        <end position="175"/>
    </location>
</feature>
<feature type="region of interest" description="Disordered" evidence="2">
    <location>
        <begin position="152"/>
        <end position="368"/>
    </location>
</feature>
<comment type="similarity">
    <text evidence="1">Belongs to the CRP1/MDG1 family.</text>
</comment>
<gene>
    <name evidence="4" type="ORF">CAAN4_E13828</name>
</gene>
<feature type="compositionally biased region" description="Acidic residues" evidence="2">
    <location>
        <begin position="286"/>
        <end position="302"/>
    </location>
</feature>
<dbReference type="CDD" id="cd02859">
    <property type="entry name" value="E_set_AMPKbeta_like_N"/>
    <property type="match status" value="1"/>
</dbReference>
<dbReference type="PANTHER" id="PTHR10343:SF81">
    <property type="entry name" value="CRUCIFORM DNA-RECOGNIZING PROTEIN 1-RELATED"/>
    <property type="match status" value="1"/>
</dbReference>
<dbReference type="InterPro" id="IPR013783">
    <property type="entry name" value="Ig-like_fold"/>
</dbReference>
<keyword evidence="5" id="KW-1185">Reference proteome</keyword>
<dbReference type="PANTHER" id="PTHR10343">
    <property type="entry name" value="5'-AMP-ACTIVATED PROTEIN KINASE , BETA SUBUNIT"/>
    <property type="match status" value="1"/>
</dbReference>
<evidence type="ECO:0000313" key="4">
    <source>
        <dbReference type="EMBL" id="CAK7909225.1"/>
    </source>
</evidence>
<evidence type="ECO:0000256" key="1">
    <source>
        <dbReference type="ARBA" id="ARBA00038216"/>
    </source>
</evidence>
<dbReference type="EMBL" id="OZ004257">
    <property type="protein sequence ID" value="CAK7909225.1"/>
    <property type="molecule type" value="Genomic_DNA"/>
</dbReference>
<dbReference type="InterPro" id="IPR050827">
    <property type="entry name" value="CRP1_MDG1_kinase"/>
</dbReference>
<evidence type="ECO:0000259" key="3">
    <source>
        <dbReference type="Pfam" id="PF16561"/>
    </source>
</evidence>
<reference evidence="4 5" key="1">
    <citation type="submission" date="2024-01" db="EMBL/GenBank/DDBJ databases">
        <authorList>
            <consortium name="Genoscope - CEA"/>
            <person name="William W."/>
        </authorList>
    </citation>
    <scope>NUCLEOTIDE SEQUENCE [LARGE SCALE GENOMIC DNA]</scope>
    <source>
        <strain evidence="4 5">29B2s-10</strain>
    </source>
</reference>
<feature type="compositionally biased region" description="Low complexity" evidence="2">
    <location>
        <begin position="210"/>
        <end position="238"/>
    </location>
</feature>
<protein>
    <recommendedName>
        <fullName evidence="3">AMP-activated protein kinase glycogen-binding domain-containing protein</fullName>
    </recommendedName>
</protein>
<feature type="compositionally biased region" description="Polar residues" evidence="2">
    <location>
        <begin position="303"/>
        <end position="333"/>
    </location>
</feature>
<evidence type="ECO:0000313" key="5">
    <source>
        <dbReference type="Proteomes" id="UP001497600"/>
    </source>
</evidence>
<dbReference type="Proteomes" id="UP001497600">
    <property type="component" value="Chromosome E"/>
</dbReference>
<sequence length="380" mass="40773">MSYTYRFSWPVGGDVKSVRVTGNFDNWSKSVELKEKGAEFQGWVTVPNREKLVFKFVINEDNWVISHDYNIEFDDSGIENNYLDPDNLTEVVHEDTQVAPSPASDPLSKDKVASVTQNPDVATITKAPEIASEPSPPALTAVKVPSRTIAALGNIVPSPETPPPTTTDSPTKSGPKIPEPSSRGFDDVAPITKSEPLITAPPTKPEASESSAPPVTTAPPVSVSVPPSTTVPPVTSAPKKLDTSTASPEPLESTTSPLTQILTTTSSFAGVSLPSQDSTFEHLDDTGEEDQLDDEEEDEEDINQFNTPTNSLFNSGVLTTPTKTDSSSTNPTSARKKKGDVVEILQAPGAYPSSSFSNSSSNDKDKKDGLVSRFKSLFRY</sequence>
<proteinExistence type="inferred from homology"/>
<dbReference type="InterPro" id="IPR014756">
    <property type="entry name" value="Ig_E-set"/>
</dbReference>
<dbReference type="SUPFAM" id="SSF81296">
    <property type="entry name" value="E set domains"/>
    <property type="match status" value="1"/>
</dbReference>
<feature type="region of interest" description="Disordered" evidence="2">
    <location>
        <begin position="95"/>
        <end position="118"/>
    </location>
</feature>
<evidence type="ECO:0000256" key="2">
    <source>
        <dbReference type="SAM" id="MobiDB-lite"/>
    </source>
</evidence>
<dbReference type="Pfam" id="PF16561">
    <property type="entry name" value="AMPK1_CBM"/>
    <property type="match status" value="1"/>
</dbReference>
<name>A0ABP0EGA0_9ASCO</name>